<evidence type="ECO:0000313" key="2">
    <source>
        <dbReference type="EMBL" id="KAH3855715.1"/>
    </source>
</evidence>
<dbReference type="Proteomes" id="UP000828390">
    <property type="component" value="Unassembled WGS sequence"/>
</dbReference>
<dbReference type="EMBL" id="JAIWYP010000003">
    <property type="protein sequence ID" value="KAH3855715.1"/>
    <property type="molecule type" value="Genomic_DNA"/>
</dbReference>
<organism evidence="2 3">
    <name type="scientific">Dreissena polymorpha</name>
    <name type="common">Zebra mussel</name>
    <name type="synonym">Mytilus polymorpha</name>
    <dbReference type="NCBI Taxonomy" id="45954"/>
    <lineage>
        <taxon>Eukaryota</taxon>
        <taxon>Metazoa</taxon>
        <taxon>Spiralia</taxon>
        <taxon>Lophotrochozoa</taxon>
        <taxon>Mollusca</taxon>
        <taxon>Bivalvia</taxon>
        <taxon>Autobranchia</taxon>
        <taxon>Heteroconchia</taxon>
        <taxon>Euheterodonta</taxon>
        <taxon>Imparidentia</taxon>
        <taxon>Neoheterodontei</taxon>
        <taxon>Myida</taxon>
        <taxon>Dreissenoidea</taxon>
        <taxon>Dreissenidae</taxon>
        <taxon>Dreissena</taxon>
    </lineage>
</organism>
<name>A0A9D4LCR4_DREPO</name>
<accession>A0A9D4LCR4</accession>
<gene>
    <name evidence="2" type="ORF">DPMN_098285</name>
</gene>
<reference evidence="2" key="1">
    <citation type="journal article" date="2019" name="bioRxiv">
        <title>The Genome of the Zebra Mussel, Dreissena polymorpha: A Resource for Invasive Species Research.</title>
        <authorList>
            <person name="McCartney M.A."/>
            <person name="Auch B."/>
            <person name="Kono T."/>
            <person name="Mallez S."/>
            <person name="Zhang Y."/>
            <person name="Obille A."/>
            <person name="Becker A."/>
            <person name="Abrahante J.E."/>
            <person name="Garbe J."/>
            <person name="Badalamenti J.P."/>
            <person name="Herman A."/>
            <person name="Mangelson H."/>
            <person name="Liachko I."/>
            <person name="Sullivan S."/>
            <person name="Sone E.D."/>
            <person name="Koren S."/>
            <person name="Silverstein K.A.T."/>
            <person name="Beckman K.B."/>
            <person name="Gohl D.M."/>
        </authorList>
    </citation>
    <scope>NUCLEOTIDE SEQUENCE</scope>
    <source>
        <strain evidence="2">Duluth1</strain>
        <tissue evidence="2">Whole animal</tissue>
    </source>
</reference>
<proteinExistence type="predicted"/>
<reference evidence="2" key="2">
    <citation type="submission" date="2020-11" db="EMBL/GenBank/DDBJ databases">
        <authorList>
            <person name="McCartney M.A."/>
            <person name="Auch B."/>
            <person name="Kono T."/>
            <person name="Mallez S."/>
            <person name="Becker A."/>
            <person name="Gohl D.M."/>
            <person name="Silverstein K.A.T."/>
            <person name="Koren S."/>
            <person name="Bechman K.B."/>
            <person name="Herman A."/>
            <person name="Abrahante J.E."/>
            <person name="Garbe J."/>
        </authorList>
    </citation>
    <scope>NUCLEOTIDE SEQUENCE</scope>
    <source>
        <strain evidence="2">Duluth1</strain>
        <tissue evidence="2">Whole animal</tissue>
    </source>
</reference>
<sequence>MWPMSANPWPRTHRPEKGHGPALNWLQNGNRAHKEALYPKSVISECGFRTREGSMFDLYKTDGRRSIKPFFSESAFQVASTHGFRKYLAP</sequence>
<feature type="region of interest" description="Disordered" evidence="1">
    <location>
        <begin position="1"/>
        <end position="22"/>
    </location>
</feature>
<protein>
    <submittedName>
        <fullName evidence="2">Uncharacterized protein</fullName>
    </submittedName>
</protein>
<evidence type="ECO:0000313" key="3">
    <source>
        <dbReference type="Proteomes" id="UP000828390"/>
    </source>
</evidence>
<comment type="caution">
    <text evidence="2">The sequence shown here is derived from an EMBL/GenBank/DDBJ whole genome shotgun (WGS) entry which is preliminary data.</text>
</comment>
<dbReference type="AlphaFoldDB" id="A0A9D4LCR4"/>
<keyword evidence="3" id="KW-1185">Reference proteome</keyword>
<evidence type="ECO:0000256" key="1">
    <source>
        <dbReference type="SAM" id="MobiDB-lite"/>
    </source>
</evidence>